<dbReference type="Proteomes" id="UP000283832">
    <property type="component" value="Unassembled WGS sequence"/>
</dbReference>
<dbReference type="GO" id="GO:0016758">
    <property type="term" value="F:hexosyltransferase activity"/>
    <property type="evidence" value="ECO:0007669"/>
    <property type="project" value="TreeGrafter"/>
</dbReference>
<dbReference type="SUPFAM" id="SSF53756">
    <property type="entry name" value="UDP-Glycosyltransferase/glycogen phosphorylase"/>
    <property type="match status" value="1"/>
</dbReference>
<evidence type="ECO:0000256" key="2">
    <source>
        <dbReference type="ARBA" id="ARBA00022679"/>
    </source>
</evidence>
<evidence type="ECO:0000256" key="3">
    <source>
        <dbReference type="SAM" id="MobiDB-lite"/>
    </source>
</evidence>
<evidence type="ECO:0000313" key="6">
    <source>
        <dbReference type="Proteomes" id="UP000283832"/>
    </source>
</evidence>
<gene>
    <name evidence="5" type="ORF">D2L64_18655</name>
</gene>
<evidence type="ECO:0000259" key="4">
    <source>
        <dbReference type="Pfam" id="PF13439"/>
    </source>
</evidence>
<name>A0A418MRW0_9ACTN</name>
<proteinExistence type="predicted"/>
<feature type="region of interest" description="Disordered" evidence="3">
    <location>
        <begin position="1"/>
        <end position="24"/>
    </location>
</feature>
<keyword evidence="6" id="KW-1185">Reference proteome</keyword>
<feature type="compositionally biased region" description="Basic residues" evidence="3">
    <location>
        <begin position="14"/>
        <end position="24"/>
    </location>
</feature>
<evidence type="ECO:0000256" key="1">
    <source>
        <dbReference type="ARBA" id="ARBA00022676"/>
    </source>
</evidence>
<dbReference type="EMBL" id="QXEC01000018">
    <property type="protein sequence ID" value="RIV36762.1"/>
    <property type="molecule type" value="Genomic_DNA"/>
</dbReference>
<dbReference type="Pfam" id="PF13439">
    <property type="entry name" value="Glyco_transf_4"/>
    <property type="match status" value="1"/>
</dbReference>
<dbReference type="InterPro" id="IPR028098">
    <property type="entry name" value="Glyco_trans_4-like_N"/>
</dbReference>
<organism evidence="5 6">
    <name type="scientific">Micromonospora radicis</name>
    <dbReference type="NCBI Taxonomy" id="1894971"/>
    <lineage>
        <taxon>Bacteria</taxon>
        <taxon>Bacillati</taxon>
        <taxon>Actinomycetota</taxon>
        <taxon>Actinomycetes</taxon>
        <taxon>Micromonosporales</taxon>
        <taxon>Micromonosporaceae</taxon>
        <taxon>Micromonospora</taxon>
    </lineage>
</organism>
<dbReference type="PANTHER" id="PTHR45947:SF3">
    <property type="entry name" value="SULFOQUINOVOSYL TRANSFERASE SQD2"/>
    <property type="match status" value="1"/>
</dbReference>
<feature type="domain" description="Glycosyltransferase subfamily 4-like N-terminal" evidence="4">
    <location>
        <begin position="42"/>
        <end position="192"/>
    </location>
</feature>
<protein>
    <submittedName>
        <fullName evidence="5">Glycosyltransferase</fullName>
    </submittedName>
</protein>
<keyword evidence="1" id="KW-0328">Glycosyltransferase</keyword>
<dbReference type="PANTHER" id="PTHR45947">
    <property type="entry name" value="SULFOQUINOVOSYL TRANSFERASE SQD2"/>
    <property type="match status" value="1"/>
</dbReference>
<sequence length="385" mass="41371">MLRGARLVPDGRPGGRRGGRPRRPRSGVVIRRVHLVESGGRGGVFNHTVEVAAGLTELGMDVVVHTADDCDPAPEPVRLCRCVAWQRASPHRLVRQARTSARYLARTLPHLYRAIDPRDVVHLQGLFALTPELISVARRRRATVVTSPHNTFVRSNAPGGGRALRSALADADRVLVHSAADRRSLIERGVTEVAQVPLMQWTPPVDPELVTRWRAELAADGARLALLPGQVRADKNPELFVRALAELPGWRGAVVGEDLGPGRQVDALVTRTGAAVTTTYRYLSVEEFTALVAAADVVVAPYEIASQSGVLAVAARLGVPTAVVPCGGLAELATVVARDTSVPALRDAVTAAYEAGARPLDSAGAAGRFRHEYTVARQRRAEDRR</sequence>
<reference evidence="5 6" key="1">
    <citation type="submission" date="2018-08" db="EMBL/GenBank/DDBJ databases">
        <title>Jishengella sp. nov., isolated from a root of Azadirachta indica A. Juss. var. siamensis Valenton.</title>
        <authorList>
            <person name="Kuncharoen N."/>
            <person name="Tanasupawat S."/>
            <person name="Kudo T."/>
            <person name="Ohkuma M."/>
        </authorList>
    </citation>
    <scope>NUCLEOTIDE SEQUENCE [LARGE SCALE GENOMIC DNA]</scope>
    <source>
        <strain evidence="5 6">AZ1-13</strain>
    </source>
</reference>
<accession>A0A418MRW0</accession>
<comment type="caution">
    <text evidence="5">The sequence shown here is derived from an EMBL/GenBank/DDBJ whole genome shotgun (WGS) entry which is preliminary data.</text>
</comment>
<dbReference type="Gene3D" id="3.40.50.2000">
    <property type="entry name" value="Glycogen Phosphorylase B"/>
    <property type="match status" value="2"/>
</dbReference>
<feature type="compositionally biased region" description="Low complexity" evidence="3">
    <location>
        <begin position="1"/>
        <end position="11"/>
    </location>
</feature>
<dbReference type="InterPro" id="IPR050194">
    <property type="entry name" value="Glycosyltransferase_grp1"/>
</dbReference>
<keyword evidence="2 5" id="KW-0808">Transferase</keyword>
<dbReference type="GO" id="GO:1901137">
    <property type="term" value="P:carbohydrate derivative biosynthetic process"/>
    <property type="evidence" value="ECO:0007669"/>
    <property type="project" value="UniProtKB-ARBA"/>
</dbReference>
<dbReference type="AlphaFoldDB" id="A0A418MRW0"/>
<evidence type="ECO:0000313" key="5">
    <source>
        <dbReference type="EMBL" id="RIV36762.1"/>
    </source>
</evidence>
<dbReference type="Pfam" id="PF13692">
    <property type="entry name" value="Glyco_trans_1_4"/>
    <property type="match status" value="1"/>
</dbReference>